<name>A0A0C9LUL0_9FUNG</name>
<keyword evidence="2 4" id="KW-0371">Homeobox</keyword>
<dbReference type="GO" id="GO:0000981">
    <property type="term" value="F:DNA-binding transcription factor activity, RNA polymerase II-specific"/>
    <property type="evidence" value="ECO:0007669"/>
    <property type="project" value="InterPro"/>
</dbReference>
<gene>
    <name evidence="7" type="ORF">MAM1_0084d04679</name>
</gene>
<evidence type="ECO:0000256" key="5">
    <source>
        <dbReference type="RuleBase" id="RU000682"/>
    </source>
</evidence>
<evidence type="ECO:0000256" key="1">
    <source>
        <dbReference type="ARBA" id="ARBA00023125"/>
    </source>
</evidence>
<accession>A0A0C9LUL0</accession>
<keyword evidence="8" id="KW-1185">Reference proteome</keyword>
<feature type="domain" description="Homeobox" evidence="6">
    <location>
        <begin position="79"/>
        <end position="139"/>
    </location>
</feature>
<dbReference type="PROSITE" id="PS50071">
    <property type="entry name" value="HOMEOBOX_2"/>
    <property type="match status" value="1"/>
</dbReference>
<dbReference type="OrthoDB" id="6159439at2759"/>
<dbReference type="InterPro" id="IPR017970">
    <property type="entry name" value="Homeobox_CS"/>
</dbReference>
<dbReference type="PROSITE" id="PS00027">
    <property type="entry name" value="HOMEOBOX_1"/>
    <property type="match status" value="1"/>
</dbReference>
<dbReference type="CDD" id="cd00086">
    <property type="entry name" value="homeodomain"/>
    <property type="match status" value="1"/>
</dbReference>
<comment type="subcellular location">
    <subcellularLocation>
        <location evidence="4 5">Nucleus</location>
    </subcellularLocation>
</comment>
<dbReference type="PANTHER" id="PTHR24324:SF9">
    <property type="entry name" value="HOMEOBOX DOMAIN-CONTAINING PROTEIN"/>
    <property type="match status" value="1"/>
</dbReference>
<dbReference type="Proteomes" id="UP000053815">
    <property type="component" value="Unassembled WGS sequence"/>
</dbReference>
<dbReference type="InterPro" id="IPR051000">
    <property type="entry name" value="Homeobox_DNA-bind_prot"/>
</dbReference>
<reference evidence="7" key="1">
    <citation type="submission" date="2014-09" db="EMBL/GenBank/DDBJ databases">
        <title>Draft genome sequence of an oleaginous Mucoromycotina fungus Mucor ambiguus NBRC6742.</title>
        <authorList>
            <person name="Takeda I."/>
            <person name="Yamane N."/>
            <person name="Morita T."/>
            <person name="Tamano K."/>
            <person name="Machida M."/>
            <person name="Baker S."/>
            <person name="Koike H."/>
        </authorList>
    </citation>
    <scope>NUCLEOTIDE SEQUENCE</scope>
    <source>
        <strain evidence="7">NBRC 6742</strain>
    </source>
</reference>
<keyword evidence="3 4" id="KW-0539">Nucleus</keyword>
<dbReference type="GO" id="GO:0030154">
    <property type="term" value="P:cell differentiation"/>
    <property type="evidence" value="ECO:0007669"/>
    <property type="project" value="TreeGrafter"/>
</dbReference>
<proteinExistence type="predicted"/>
<dbReference type="SMART" id="SM00389">
    <property type="entry name" value="HOX"/>
    <property type="match status" value="1"/>
</dbReference>
<dbReference type="GO" id="GO:0000978">
    <property type="term" value="F:RNA polymerase II cis-regulatory region sequence-specific DNA binding"/>
    <property type="evidence" value="ECO:0007669"/>
    <property type="project" value="TreeGrafter"/>
</dbReference>
<dbReference type="SUPFAM" id="SSF46689">
    <property type="entry name" value="Homeodomain-like"/>
    <property type="match status" value="1"/>
</dbReference>
<dbReference type="Pfam" id="PF00046">
    <property type="entry name" value="Homeodomain"/>
    <property type="match status" value="1"/>
</dbReference>
<keyword evidence="1 4" id="KW-0238">DNA-binding</keyword>
<evidence type="ECO:0000313" key="8">
    <source>
        <dbReference type="Proteomes" id="UP000053815"/>
    </source>
</evidence>
<evidence type="ECO:0000256" key="2">
    <source>
        <dbReference type="ARBA" id="ARBA00023155"/>
    </source>
</evidence>
<feature type="DNA-binding region" description="Homeobox" evidence="4">
    <location>
        <begin position="81"/>
        <end position="140"/>
    </location>
</feature>
<sequence>MSVKQKSPSLQIKYLLCDDLESNTKIPFTQLPQPTKQHKKSSLRQEHHYFSSFKILKNGLHRPRTLDLYQYQYCQSDTDLFKIKRRRATVSQTQALQRVFEKTAFPSTGLRENLARHLGMPPRTVQIWFQNKRQAARKVYK</sequence>
<dbReference type="InterPro" id="IPR001356">
    <property type="entry name" value="HD"/>
</dbReference>
<organism evidence="7">
    <name type="scientific">Mucor ambiguus</name>
    <dbReference type="NCBI Taxonomy" id="91626"/>
    <lineage>
        <taxon>Eukaryota</taxon>
        <taxon>Fungi</taxon>
        <taxon>Fungi incertae sedis</taxon>
        <taxon>Mucoromycota</taxon>
        <taxon>Mucoromycotina</taxon>
        <taxon>Mucoromycetes</taxon>
        <taxon>Mucorales</taxon>
        <taxon>Mucorineae</taxon>
        <taxon>Mucoraceae</taxon>
        <taxon>Mucor</taxon>
    </lineage>
</organism>
<dbReference type="STRING" id="91626.A0A0C9LUL0"/>
<evidence type="ECO:0000256" key="4">
    <source>
        <dbReference type="PROSITE-ProRule" id="PRU00108"/>
    </source>
</evidence>
<dbReference type="GO" id="GO:0005634">
    <property type="term" value="C:nucleus"/>
    <property type="evidence" value="ECO:0007669"/>
    <property type="project" value="UniProtKB-SubCell"/>
</dbReference>
<dbReference type="InterPro" id="IPR009057">
    <property type="entry name" value="Homeodomain-like_sf"/>
</dbReference>
<evidence type="ECO:0000259" key="6">
    <source>
        <dbReference type="PROSITE" id="PS50071"/>
    </source>
</evidence>
<evidence type="ECO:0000256" key="3">
    <source>
        <dbReference type="ARBA" id="ARBA00023242"/>
    </source>
</evidence>
<dbReference type="Gene3D" id="1.10.10.60">
    <property type="entry name" value="Homeodomain-like"/>
    <property type="match status" value="1"/>
</dbReference>
<dbReference type="EMBL" id="DF836373">
    <property type="protein sequence ID" value="GAN05210.1"/>
    <property type="molecule type" value="Genomic_DNA"/>
</dbReference>
<evidence type="ECO:0000313" key="7">
    <source>
        <dbReference type="EMBL" id="GAN05210.1"/>
    </source>
</evidence>
<protein>
    <recommendedName>
        <fullName evidence="6">Homeobox domain-containing protein</fullName>
    </recommendedName>
</protein>
<dbReference type="AlphaFoldDB" id="A0A0C9LUL0"/>
<dbReference type="PANTHER" id="PTHR24324">
    <property type="entry name" value="HOMEOBOX PROTEIN HHEX"/>
    <property type="match status" value="1"/>
</dbReference>